<dbReference type="AlphaFoldDB" id="A0AAV9F598"/>
<evidence type="ECO:0000313" key="2">
    <source>
        <dbReference type="Proteomes" id="UP001180020"/>
    </source>
</evidence>
<keyword evidence="2" id="KW-1185">Reference proteome</keyword>
<dbReference type="EMBL" id="JAUJYO010000003">
    <property type="protein sequence ID" value="KAK1320439.1"/>
    <property type="molecule type" value="Genomic_DNA"/>
</dbReference>
<reference evidence="1" key="2">
    <citation type="submission" date="2023-06" db="EMBL/GenBank/DDBJ databases">
        <authorList>
            <person name="Ma L."/>
            <person name="Liu K.-W."/>
            <person name="Li Z."/>
            <person name="Hsiao Y.-Y."/>
            <person name="Qi Y."/>
            <person name="Fu T."/>
            <person name="Tang G."/>
            <person name="Zhang D."/>
            <person name="Sun W.-H."/>
            <person name="Liu D.-K."/>
            <person name="Li Y."/>
            <person name="Chen G.-Z."/>
            <person name="Liu X.-D."/>
            <person name="Liao X.-Y."/>
            <person name="Jiang Y.-T."/>
            <person name="Yu X."/>
            <person name="Hao Y."/>
            <person name="Huang J."/>
            <person name="Zhao X.-W."/>
            <person name="Ke S."/>
            <person name="Chen Y.-Y."/>
            <person name="Wu W.-L."/>
            <person name="Hsu J.-L."/>
            <person name="Lin Y.-F."/>
            <person name="Huang M.-D."/>
            <person name="Li C.-Y."/>
            <person name="Huang L."/>
            <person name="Wang Z.-W."/>
            <person name="Zhao X."/>
            <person name="Zhong W.-Y."/>
            <person name="Peng D.-H."/>
            <person name="Ahmad S."/>
            <person name="Lan S."/>
            <person name="Zhang J.-S."/>
            <person name="Tsai W.-C."/>
            <person name="Van De Peer Y."/>
            <person name="Liu Z.-J."/>
        </authorList>
    </citation>
    <scope>NUCLEOTIDE SEQUENCE</scope>
    <source>
        <strain evidence="1">CP</strain>
        <tissue evidence="1">Leaves</tissue>
    </source>
</reference>
<name>A0AAV9F598_ACOCL</name>
<reference evidence="1" key="1">
    <citation type="journal article" date="2023" name="Nat. Commun.">
        <title>Diploid and tetraploid genomes of Acorus and the evolution of monocots.</title>
        <authorList>
            <person name="Ma L."/>
            <person name="Liu K.W."/>
            <person name="Li Z."/>
            <person name="Hsiao Y.Y."/>
            <person name="Qi Y."/>
            <person name="Fu T."/>
            <person name="Tang G.D."/>
            <person name="Zhang D."/>
            <person name="Sun W.H."/>
            <person name="Liu D.K."/>
            <person name="Li Y."/>
            <person name="Chen G.Z."/>
            <person name="Liu X.D."/>
            <person name="Liao X.Y."/>
            <person name="Jiang Y.T."/>
            <person name="Yu X."/>
            <person name="Hao Y."/>
            <person name="Huang J."/>
            <person name="Zhao X.W."/>
            <person name="Ke S."/>
            <person name="Chen Y.Y."/>
            <person name="Wu W.L."/>
            <person name="Hsu J.L."/>
            <person name="Lin Y.F."/>
            <person name="Huang M.D."/>
            <person name="Li C.Y."/>
            <person name="Huang L."/>
            <person name="Wang Z.W."/>
            <person name="Zhao X."/>
            <person name="Zhong W.Y."/>
            <person name="Peng D.H."/>
            <person name="Ahmad S."/>
            <person name="Lan S."/>
            <person name="Zhang J.S."/>
            <person name="Tsai W.C."/>
            <person name="Van de Peer Y."/>
            <person name="Liu Z.J."/>
        </authorList>
    </citation>
    <scope>NUCLEOTIDE SEQUENCE</scope>
    <source>
        <strain evidence="1">CP</strain>
    </source>
</reference>
<organism evidence="1 2">
    <name type="scientific">Acorus calamus</name>
    <name type="common">Sweet flag</name>
    <dbReference type="NCBI Taxonomy" id="4465"/>
    <lineage>
        <taxon>Eukaryota</taxon>
        <taxon>Viridiplantae</taxon>
        <taxon>Streptophyta</taxon>
        <taxon>Embryophyta</taxon>
        <taxon>Tracheophyta</taxon>
        <taxon>Spermatophyta</taxon>
        <taxon>Magnoliopsida</taxon>
        <taxon>Liliopsida</taxon>
        <taxon>Acoraceae</taxon>
        <taxon>Acorus</taxon>
    </lineage>
</organism>
<evidence type="ECO:0000313" key="1">
    <source>
        <dbReference type="EMBL" id="KAK1320439.1"/>
    </source>
</evidence>
<sequence>MEVRWAEKRWVFGGAASGGREKKRGNIFDLQLSIEKIIPMTWHRAFEMMRFKQIYKK</sequence>
<proteinExistence type="predicted"/>
<dbReference type="Proteomes" id="UP001180020">
    <property type="component" value="Unassembled WGS sequence"/>
</dbReference>
<comment type="caution">
    <text evidence="1">The sequence shown here is derived from an EMBL/GenBank/DDBJ whole genome shotgun (WGS) entry which is preliminary data.</text>
</comment>
<accession>A0AAV9F598</accession>
<gene>
    <name evidence="1" type="ORF">QJS10_CPA03g00773</name>
</gene>
<protein>
    <submittedName>
        <fullName evidence="1">Uncharacterized protein</fullName>
    </submittedName>
</protein>